<evidence type="ECO:0000313" key="1">
    <source>
        <dbReference type="EMBL" id="KKK72237.1"/>
    </source>
</evidence>
<comment type="caution">
    <text evidence="1">The sequence shown here is derived from an EMBL/GenBank/DDBJ whole genome shotgun (WGS) entry which is preliminary data.</text>
</comment>
<reference evidence="1" key="1">
    <citation type="journal article" date="2015" name="Nature">
        <title>Complex archaea that bridge the gap between prokaryotes and eukaryotes.</title>
        <authorList>
            <person name="Spang A."/>
            <person name="Saw J.H."/>
            <person name="Jorgensen S.L."/>
            <person name="Zaremba-Niedzwiedzka K."/>
            <person name="Martijn J."/>
            <person name="Lind A.E."/>
            <person name="van Eijk R."/>
            <person name="Schleper C."/>
            <person name="Guy L."/>
            <person name="Ettema T.J."/>
        </authorList>
    </citation>
    <scope>NUCLEOTIDE SEQUENCE</scope>
</reference>
<accession>A0A0F8XT04</accession>
<protein>
    <recommendedName>
        <fullName evidence="2">Carboxypeptidase regulatory-like domain-containing protein</fullName>
    </recommendedName>
</protein>
<gene>
    <name evidence="1" type="ORF">LCGC14_2905870</name>
</gene>
<dbReference type="SUPFAM" id="SSF49478">
    <property type="entry name" value="Cna protein B-type domain"/>
    <property type="match status" value="1"/>
</dbReference>
<dbReference type="AlphaFoldDB" id="A0A0F8XT04"/>
<sequence length="85" mass="8692">MNKLRLSKLTGAVILALGVSTSVMAADTSSAMRGKITTPSGTAAANVKIKVIHQPTGTVSELTTNESGTFIANGLRVGGPYTVFI</sequence>
<organism evidence="1">
    <name type="scientific">marine sediment metagenome</name>
    <dbReference type="NCBI Taxonomy" id="412755"/>
    <lineage>
        <taxon>unclassified sequences</taxon>
        <taxon>metagenomes</taxon>
        <taxon>ecological metagenomes</taxon>
    </lineage>
</organism>
<feature type="non-terminal residue" evidence="1">
    <location>
        <position position="85"/>
    </location>
</feature>
<proteinExistence type="predicted"/>
<name>A0A0F8XT04_9ZZZZ</name>
<dbReference type="EMBL" id="LAZR01057349">
    <property type="protein sequence ID" value="KKK72237.1"/>
    <property type="molecule type" value="Genomic_DNA"/>
</dbReference>
<dbReference type="Pfam" id="PF13620">
    <property type="entry name" value="CarboxypepD_reg"/>
    <property type="match status" value="1"/>
</dbReference>
<evidence type="ECO:0008006" key="2">
    <source>
        <dbReference type="Google" id="ProtNLM"/>
    </source>
</evidence>